<dbReference type="InterPro" id="IPR029063">
    <property type="entry name" value="SAM-dependent_MTases_sf"/>
</dbReference>
<keyword evidence="3" id="KW-1185">Reference proteome</keyword>
<evidence type="ECO:0000259" key="1">
    <source>
        <dbReference type="Pfam" id="PF13649"/>
    </source>
</evidence>
<gene>
    <name evidence="2" type="ORF">HCN08_26330</name>
</gene>
<proteinExistence type="predicted"/>
<dbReference type="SUPFAM" id="SSF53335">
    <property type="entry name" value="S-adenosyl-L-methionine-dependent methyltransferases"/>
    <property type="match status" value="1"/>
</dbReference>
<dbReference type="GO" id="GO:0032259">
    <property type="term" value="P:methylation"/>
    <property type="evidence" value="ECO:0007669"/>
    <property type="project" value="UniProtKB-KW"/>
</dbReference>
<reference evidence="2 3" key="1">
    <citation type="submission" date="2020-03" db="EMBL/GenBank/DDBJ databases">
        <title>WGS of actinomycetes isolated from Thailand.</title>
        <authorList>
            <person name="Thawai C."/>
        </authorList>
    </citation>
    <scope>NUCLEOTIDE SEQUENCE [LARGE SCALE GENOMIC DNA]</scope>
    <source>
        <strain evidence="2 3">PRB2-1</strain>
    </source>
</reference>
<dbReference type="EMBL" id="JAATEJ010000025">
    <property type="protein sequence ID" value="NJP46897.1"/>
    <property type="molecule type" value="Genomic_DNA"/>
</dbReference>
<name>A0ABX0ZVV6_9ACTN</name>
<dbReference type="RefSeq" id="WP_167985746.1">
    <property type="nucleotide sequence ID" value="NZ_JAATEJ010000025.1"/>
</dbReference>
<dbReference type="GO" id="GO:0008168">
    <property type="term" value="F:methyltransferase activity"/>
    <property type="evidence" value="ECO:0007669"/>
    <property type="project" value="UniProtKB-KW"/>
</dbReference>
<sequence length="222" mass="22970">MISVTSLTTPGPTAQERLYWDWYQRLGPGAEILGDVAGACVADLGAGNGERAAYVAQALGAGQVAAIDTSAVRVTQGRERYGDIAELDFVHGDAATYLAAASGSIDVAYSCFGAADFSDPVHLLPAVTSGLRPGGVFVLATLAHYEDGSAPASQVRPAEVSVRALSGGLTTRRRWVLEPGLWEKLLAGCGFTGITTEVVRDPGGDREPPVATTLIRAVRAAG</sequence>
<organism evidence="2 3">
    <name type="scientific">Actinacidiphila epipremni</name>
    <dbReference type="NCBI Taxonomy" id="2053013"/>
    <lineage>
        <taxon>Bacteria</taxon>
        <taxon>Bacillati</taxon>
        <taxon>Actinomycetota</taxon>
        <taxon>Actinomycetes</taxon>
        <taxon>Kitasatosporales</taxon>
        <taxon>Streptomycetaceae</taxon>
        <taxon>Actinacidiphila</taxon>
    </lineage>
</organism>
<protein>
    <submittedName>
        <fullName evidence="2">Class I SAM-dependent methyltransferase</fullName>
    </submittedName>
</protein>
<keyword evidence="2" id="KW-0489">Methyltransferase</keyword>
<comment type="caution">
    <text evidence="2">The sequence shown here is derived from an EMBL/GenBank/DDBJ whole genome shotgun (WGS) entry which is preliminary data.</text>
</comment>
<evidence type="ECO:0000313" key="2">
    <source>
        <dbReference type="EMBL" id="NJP46897.1"/>
    </source>
</evidence>
<dbReference type="Pfam" id="PF13649">
    <property type="entry name" value="Methyltransf_25"/>
    <property type="match status" value="1"/>
</dbReference>
<dbReference type="Proteomes" id="UP000734511">
    <property type="component" value="Unassembled WGS sequence"/>
</dbReference>
<dbReference type="InterPro" id="IPR041698">
    <property type="entry name" value="Methyltransf_25"/>
</dbReference>
<evidence type="ECO:0000313" key="3">
    <source>
        <dbReference type="Proteomes" id="UP000734511"/>
    </source>
</evidence>
<keyword evidence="2" id="KW-0808">Transferase</keyword>
<feature type="domain" description="Methyltransferase" evidence="1">
    <location>
        <begin position="41"/>
        <end position="135"/>
    </location>
</feature>
<dbReference type="CDD" id="cd02440">
    <property type="entry name" value="AdoMet_MTases"/>
    <property type="match status" value="1"/>
</dbReference>
<accession>A0ABX0ZVV6</accession>
<dbReference type="Gene3D" id="3.40.50.150">
    <property type="entry name" value="Vaccinia Virus protein VP39"/>
    <property type="match status" value="1"/>
</dbReference>